<evidence type="ECO:0000256" key="2">
    <source>
        <dbReference type="SAM" id="SignalP"/>
    </source>
</evidence>
<reference evidence="3" key="1">
    <citation type="submission" date="2020-10" db="EMBL/GenBank/DDBJ databases">
        <authorList>
            <person name="Gilroy R."/>
        </authorList>
    </citation>
    <scope>NUCLEOTIDE SEQUENCE</scope>
    <source>
        <strain evidence="3">CHK123-3438</strain>
    </source>
</reference>
<dbReference type="Proteomes" id="UP000886860">
    <property type="component" value="Unassembled WGS sequence"/>
</dbReference>
<feature type="region of interest" description="Disordered" evidence="1">
    <location>
        <begin position="1312"/>
        <end position="1382"/>
    </location>
</feature>
<feature type="region of interest" description="Disordered" evidence="1">
    <location>
        <begin position="416"/>
        <end position="467"/>
    </location>
</feature>
<feature type="compositionally biased region" description="Basic and acidic residues" evidence="1">
    <location>
        <begin position="77"/>
        <end position="119"/>
    </location>
</feature>
<feature type="compositionally biased region" description="Acidic residues" evidence="1">
    <location>
        <begin position="120"/>
        <end position="129"/>
    </location>
</feature>
<feature type="compositionally biased region" description="Acidic residues" evidence="1">
    <location>
        <begin position="1345"/>
        <end position="1378"/>
    </location>
</feature>
<feature type="compositionally biased region" description="Basic and acidic residues" evidence="1">
    <location>
        <begin position="1632"/>
        <end position="1642"/>
    </location>
</feature>
<feature type="chain" id="PRO_5039349107" evidence="2">
    <location>
        <begin position="26"/>
        <end position="1735"/>
    </location>
</feature>
<feature type="region of interest" description="Disordered" evidence="1">
    <location>
        <begin position="1617"/>
        <end position="1644"/>
    </location>
</feature>
<feature type="compositionally biased region" description="Basic and acidic residues" evidence="1">
    <location>
        <begin position="26"/>
        <end position="67"/>
    </location>
</feature>
<reference evidence="3" key="2">
    <citation type="journal article" date="2021" name="PeerJ">
        <title>Extensive microbial diversity within the chicken gut microbiome revealed by metagenomics and culture.</title>
        <authorList>
            <person name="Gilroy R."/>
            <person name="Ravi A."/>
            <person name="Getino M."/>
            <person name="Pursley I."/>
            <person name="Horton D.L."/>
            <person name="Alikhan N.F."/>
            <person name="Baker D."/>
            <person name="Gharbi K."/>
            <person name="Hall N."/>
            <person name="Watson M."/>
            <person name="Adriaenssens E.M."/>
            <person name="Foster-Nyarko E."/>
            <person name="Jarju S."/>
            <person name="Secka A."/>
            <person name="Antonio M."/>
            <person name="Oren A."/>
            <person name="Chaudhuri R.R."/>
            <person name="La Ragione R."/>
            <person name="Hildebrand F."/>
            <person name="Pallen M.J."/>
        </authorList>
    </citation>
    <scope>NUCLEOTIDE SEQUENCE</scope>
    <source>
        <strain evidence="3">CHK123-3438</strain>
    </source>
</reference>
<evidence type="ECO:0000313" key="4">
    <source>
        <dbReference type="Proteomes" id="UP000886860"/>
    </source>
</evidence>
<dbReference type="EMBL" id="DVKS01000164">
    <property type="protein sequence ID" value="HIT42347.1"/>
    <property type="molecule type" value="Genomic_DNA"/>
</dbReference>
<feature type="compositionally biased region" description="Acidic residues" evidence="1">
    <location>
        <begin position="1314"/>
        <end position="1324"/>
    </location>
</feature>
<organism evidence="3 4">
    <name type="scientific">Candidatus Caccovicinus merdipullorum</name>
    <dbReference type="NCBI Taxonomy" id="2840724"/>
    <lineage>
        <taxon>Bacteria</taxon>
        <taxon>Bacillati</taxon>
        <taxon>Bacillota</taxon>
        <taxon>Clostridia</taxon>
        <taxon>Eubacteriales</taxon>
        <taxon>Candidatus Caccovicinus</taxon>
    </lineage>
</organism>
<dbReference type="Gene3D" id="2.60.40.10">
    <property type="entry name" value="Immunoglobulins"/>
    <property type="match status" value="1"/>
</dbReference>
<proteinExistence type="predicted"/>
<comment type="caution">
    <text evidence="3">The sequence shown here is derived from an EMBL/GenBank/DDBJ whole genome shotgun (WGS) entry which is preliminary data.</text>
</comment>
<sequence length="1735" mass="190889">MGRNRRIAAGLCVLMLAQSLIPAEAVRAESTKETAASKERQTGREESADTSSRKAAEESAETARENLESDTAEPEDGGTKRAETTEPETTEKGNARRQTAPERETAESESRKETAPSEKEEQEASLDISVEADEERAKAEYEIKLQAPGEAVLEFTIPEGFAAEEIILEEQNGSSKTLTEGKDWELQDGAVRSRLGVTEGEYLCRVRLGLNQDQMKIYMESGEELEAELTGKAALLDPEGKVLADETLPREILRLAPFLEKEAQGQGRAQKTFVWTDWVNLGVNPGEGYLVSVIEDLEEGHHFDFEEGQVTLLDAEGSVKEQIPVTEISPQRSGAFGEIFTAEDARDLLGGISGAGFYTFEEDGEQKNGILIVPVEDGEERTGISYRTRVSASEEPDVYQWDAALECGSKFLWEPAAGSEEAAEPREEAEEASAAEAEKTGEKATEADAEEASESKTEEEPAVDLSQMLHPVWEVRAERIPGEDAENEKGQNFAAKGIWLTQTASCSLASQKSGEEGYHSESGTAIWDFLINQNGENVREAVIARELPEAEQTFAGAVAEGKSLEVILSQDEIPWSEEGIQAEILPYEDWEKSRETLEESSDFYGYYVRNQENGTERLEIHLFQLGQAACRFQVETQVKDGAFAPCSEDFAISSGRTEYTAVLETADGEIRQTGGECMAEIPAENSWITLEAAEGYDYEDHSLELEMTVNPQMRSLAEPQAAAVLSDGLEQVEIQQVMVRSAGGRWQDVTEDQWIAAEEAEPDERTGESQVIFSWREPEEVEEAPAEPASWQIWFRCRMSEAMRNESFLSGDEEVLFAAAELTGKTGAEGEEKEISGARSQVSIAWNSAAAAGEGAYLESRYSQEGSRWDGTRMPRVDWTVVINRNEGDLTGSLFTLQWPDALQADEASLRIYTVKLNADGSLGEERQQIWPYEETEEGEREGQPYFAENEIAAEQEKLEITLPDSVKGRTLCVELTAFVREDVEAEDFIGSYGLERGADVLEEGSLEVSGARAVSILEAAEKNQIPSAAVSLISENSESGEPYGVAGASYRLVRMDEKNEDGQWDSYEEADEGKDETAAAYAVTGEDGQAVFLFLEEDTLYKLEETEAADGYEAWENPRYLVLLDERSESDFPKEDEEHALYTAKTQILIQEKESLSRWKSGEETVKGGRLEFYVQDQEGNLLENVNCSLTYTDYEETGRGRLKSRQAVSGSDGLVVFEGLDPTAEGREGYEIHVTAPYGMEDPAEFSAGVTVEEDGTFRTVTEGKAAQQKEDGVYVTCLPAVADIRIPVTDQNGNLLTGCGLELQVERLEDAEPEESGTEVSEESKTEDPETGGPEDGKTEESQTEETVSESTESAEPETETAGETEAERSSEEEDKNAARFVSYEPMPSVAEDGSGYITLPDLPYGTYRVFGGRSIMTLILDEGGAEGWLEPVEAESERGDRKAVRLELKPDKDGVYGAGETDGWYMEEYLPRSQVRLQLEESGQEGSGISGSRFLVYETWSDRLIGELKESSQEPGVYELTESESADAVQENDRGLQYIEESGILPGTYAVWEIQPAEGYRPDGNGVWYFNAGTDTAVGNEDLYGGSGEGKPFENSVIRCQVPFRLTLEGEAAHTDSAEEESSSGTEKAAEESSREPDTVTAVLRGTAWGSKDTAGEYEAEISCNAEKSGTWEFDQVPVGIYILRIDPESAENLGVSPGIQVQVQYDGQVIFRTIGGRLLEEGELTLRRTQ</sequence>
<dbReference type="InterPro" id="IPR013783">
    <property type="entry name" value="Ig-like_fold"/>
</dbReference>
<feature type="signal peptide" evidence="2">
    <location>
        <begin position="1"/>
        <end position="25"/>
    </location>
</feature>
<keyword evidence="2" id="KW-0732">Signal</keyword>
<feature type="compositionally biased region" description="Basic and acidic residues" evidence="1">
    <location>
        <begin position="436"/>
        <end position="446"/>
    </location>
</feature>
<protein>
    <submittedName>
        <fullName evidence="3">Uncharacterized protein</fullName>
    </submittedName>
</protein>
<gene>
    <name evidence="3" type="ORF">IAB60_09705</name>
</gene>
<evidence type="ECO:0000313" key="3">
    <source>
        <dbReference type="EMBL" id="HIT42347.1"/>
    </source>
</evidence>
<evidence type="ECO:0000256" key="1">
    <source>
        <dbReference type="SAM" id="MobiDB-lite"/>
    </source>
</evidence>
<accession>A0A9D1GJL7</accession>
<feature type="region of interest" description="Disordered" evidence="1">
    <location>
        <begin position="24"/>
        <end position="129"/>
    </location>
</feature>
<name>A0A9D1GJL7_9FIRM</name>